<evidence type="ECO:0000313" key="3">
    <source>
        <dbReference type="Proteomes" id="UP000822688"/>
    </source>
</evidence>
<keyword evidence="3" id="KW-1185">Reference proteome</keyword>
<reference evidence="2" key="1">
    <citation type="submission" date="2020-06" db="EMBL/GenBank/DDBJ databases">
        <title>WGS assembly of Ceratodon purpureus strain R40.</title>
        <authorList>
            <person name="Carey S.B."/>
            <person name="Jenkins J."/>
            <person name="Shu S."/>
            <person name="Lovell J.T."/>
            <person name="Sreedasyam A."/>
            <person name="Maumus F."/>
            <person name="Tiley G.P."/>
            <person name="Fernandez-Pozo N."/>
            <person name="Barry K."/>
            <person name="Chen C."/>
            <person name="Wang M."/>
            <person name="Lipzen A."/>
            <person name="Daum C."/>
            <person name="Saski C.A."/>
            <person name="Payton A.C."/>
            <person name="Mcbreen J.C."/>
            <person name="Conrad R.E."/>
            <person name="Kollar L.M."/>
            <person name="Olsson S."/>
            <person name="Huttunen S."/>
            <person name="Landis J.B."/>
            <person name="Wickett N.J."/>
            <person name="Johnson M.G."/>
            <person name="Rensing S.A."/>
            <person name="Grimwood J."/>
            <person name="Schmutz J."/>
            <person name="Mcdaniel S.F."/>
        </authorList>
    </citation>
    <scope>NUCLEOTIDE SEQUENCE</scope>
    <source>
        <strain evidence="2">R40</strain>
    </source>
</reference>
<feature type="compositionally biased region" description="Basic and acidic residues" evidence="1">
    <location>
        <begin position="96"/>
        <end position="109"/>
    </location>
</feature>
<dbReference type="Proteomes" id="UP000822688">
    <property type="component" value="Chromosome 8"/>
</dbReference>
<proteinExistence type="predicted"/>
<evidence type="ECO:0000256" key="1">
    <source>
        <dbReference type="SAM" id="MobiDB-lite"/>
    </source>
</evidence>
<name>A0A8T0GXZ8_CERPU</name>
<accession>A0A8T0GXZ8</accession>
<gene>
    <name evidence="2" type="ORF">KC19_8G021100</name>
</gene>
<feature type="region of interest" description="Disordered" evidence="1">
    <location>
        <begin position="66"/>
        <end position="109"/>
    </location>
</feature>
<dbReference type="AlphaFoldDB" id="A0A8T0GXZ8"/>
<dbReference type="EMBL" id="CM026429">
    <property type="protein sequence ID" value="KAG0563315.1"/>
    <property type="molecule type" value="Genomic_DNA"/>
</dbReference>
<organism evidence="2 3">
    <name type="scientific">Ceratodon purpureus</name>
    <name type="common">Fire moss</name>
    <name type="synonym">Dicranum purpureum</name>
    <dbReference type="NCBI Taxonomy" id="3225"/>
    <lineage>
        <taxon>Eukaryota</taxon>
        <taxon>Viridiplantae</taxon>
        <taxon>Streptophyta</taxon>
        <taxon>Embryophyta</taxon>
        <taxon>Bryophyta</taxon>
        <taxon>Bryophytina</taxon>
        <taxon>Bryopsida</taxon>
        <taxon>Dicranidae</taxon>
        <taxon>Pseudoditrichales</taxon>
        <taxon>Ditrichaceae</taxon>
        <taxon>Ceratodon</taxon>
    </lineage>
</organism>
<sequence length="109" mass="12478">MTTKFHLPMKFTFLNPGHNYGSEIKPIACKMQRREPRIRDTRRPASVTVQTKRRILPQRIPNARIASNLHITASSHVHSGSNPRRTNSKGSPRLRSLQEPEKTPKKTTT</sequence>
<evidence type="ECO:0000313" key="2">
    <source>
        <dbReference type="EMBL" id="KAG0563315.1"/>
    </source>
</evidence>
<comment type="caution">
    <text evidence="2">The sequence shown here is derived from an EMBL/GenBank/DDBJ whole genome shotgun (WGS) entry which is preliminary data.</text>
</comment>
<protein>
    <submittedName>
        <fullName evidence="2">Uncharacterized protein</fullName>
    </submittedName>
</protein>
<feature type="compositionally biased region" description="Polar residues" evidence="1">
    <location>
        <begin position="69"/>
        <end position="90"/>
    </location>
</feature>